<dbReference type="GO" id="GO:0030163">
    <property type="term" value="P:protein catabolic process"/>
    <property type="evidence" value="ECO:0007669"/>
    <property type="project" value="InterPro"/>
</dbReference>
<reference evidence="2 3" key="1">
    <citation type="journal article" date="2012" name="Genome Biol.">
        <title>Genome and low-iron response of an oceanic diatom adapted to chronic iron limitation.</title>
        <authorList>
            <person name="Lommer M."/>
            <person name="Specht M."/>
            <person name="Roy A.S."/>
            <person name="Kraemer L."/>
            <person name="Andreson R."/>
            <person name="Gutowska M.A."/>
            <person name="Wolf J."/>
            <person name="Bergner S.V."/>
            <person name="Schilhabel M.B."/>
            <person name="Klostermeier U.C."/>
            <person name="Beiko R.G."/>
            <person name="Rosenstiel P."/>
            <person name="Hippler M."/>
            <person name="Laroche J."/>
        </authorList>
    </citation>
    <scope>NUCLEOTIDE SEQUENCE [LARGE SCALE GENOMIC DNA]</scope>
    <source>
        <strain evidence="2 3">CCMP1005</strain>
    </source>
</reference>
<dbReference type="Pfam" id="PF02617">
    <property type="entry name" value="ClpS"/>
    <property type="match status" value="1"/>
</dbReference>
<comment type="caution">
    <text evidence="2">The sequence shown here is derived from an EMBL/GenBank/DDBJ whole genome shotgun (WGS) entry which is preliminary data.</text>
</comment>
<dbReference type="eggNOG" id="ENOG502SC6E">
    <property type="taxonomic scope" value="Eukaryota"/>
</dbReference>
<evidence type="ECO:0000259" key="1">
    <source>
        <dbReference type="Pfam" id="PF02617"/>
    </source>
</evidence>
<dbReference type="Gene3D" id="3.30.1390.10">
    <property type="match status" value="1"/>
</dbReference>
<dbReference type="InterPro" id="IPR014719">
    <property type="entry name" value="Ribosomal_bL12_C/ClpS-like"/>
</dbReference>
<proteinExistence type="predicted"/>
<feature type="domain" description="Adaptor protein ClpS core" evidence="1">
    <location>
        <begin position="127"/>
        <end position="191"/>
    </location>
</feature>
<sequence>LTTVCPSCGSTPYSLPEDVELSVEFEAGSTMTGMMSDSVRRTQQLTPLFDEKQGGGAGVLEKTKTVTKSKQKAKQKEETTSVNEPQYDEVIDFEEAPMVSTYAVKLVLTCQCCRLLVDERELTFLAQYRLFLIGDEEYEQKHVVTRLQEVVENISEDESASLYKQAYQGGEAMVGKFPLEIAETFAEQLTRSDPIIYADVREDKE</sequence>
<keyword evidence="3" id="KW-1185">Reference proteome</keyword>
<evidence type="ECO:0000313" key="2">
    <source>
        <dbReference type="EMBL" id="EJK47582.1"/>
    </source>
</evidence>
<dbReference type="OrthoDB" id="2308at2759"/>
<protein>
    <recommendedName>
        <fullName evidence="1">Adaptor protein ClpS core domain-containing protein</fullName>
    </recommendedName>
</protein>
<evidence type="ECO:0000313" key="3">
    <source>
        <dbReference type="Proteomes" id="UP000266841"/>
    </source>
</evidence>
<dbReference type="InterPro" id="IPR003769">
    <property type="entry name" value="ClpS_core"/>
</dbReference>
<dbReference type="OMA" id="FEAGSTM"/>
<feature type="non-terminal residue" evidence="2">
    <location>
        <position position="1"/>
    </location>
</feature>
<dbReference type="Proteomes" id="UP000266841">
    <property type="component" value="Unassembled WGS sequence"/>
</dbReference>
<name>K0RLJ3_THAOC</name>
<dbReference type="SUPFAM" id="SSF54736">
    <property type="entry name" value="ClpS-like"/>
    <property type="match status" value="1"/>
</dbReference>
<dbReference type="AlphaFoldDB" id="K0RLJ3"/>
<organism evidence="2 3">
    <name type="scientific">Thalassiosira oceanica</name>
    <name type="common">Marine diatom</name>
    <dbReference type="NCBI Taxonomy" id="159749"/>
    <lineage>
        <taxon>Eukaryota</taxon>
        <taxon>Sar</taxon>
        <taxon>Stramenopiles</taxon>
        <taxon>Ochrophyta</taxon>
        <taxon>Bacillariophyta</taxon>
        <taxon>Coscinodiscophyceae</taxon>
        <taxon>Thalassiosirophycidae</taxon>
        <taxon>Thalassiosirales</taxon>
        <taxon>Thalassiosiraceae</taxon>
        <taxon>Thalassiosira</taxon>
    </lineage>
</organism>
<dbReference type="EMBL" id="AGNL01046821">
    <property type="protein sequence ID" value="EJK47582.1"/>
    <property type="molecule type" value="Genomic_DNA"/>
</dbReference>
<accession>K0RLJ3</accession>
<gene>
    <name evidence="2" type="ORF">THAOC_33687</name>
</gene>